<dbReference type="Pfam" id="PF08352">
    <property type="entry name" value="oligo_HPY"/>
    <property type="match status" value="1"/>
</dbReference>
<keyword evidence="7" id="KW-1185">Reference proteome</keyword>
<evidence type="ECO:0000313" key="7">
    <source>
        <dbReference type="Proteomes" id="UP001589867"/>
    </source>
</evidence>
<dbReference type="GO" id="GO:0005524">
    <property type="term" value="F:ATP binding"/>
    <property type="evidence" value="ECO:0007669"/>
    <property type="project" value="UniProtKB-KW"/>
</dbReference>
<dbReference type="Gene3D" id="3.40.50.300">
    <property type="entry name" value="P-loop containing nucleotide triphosphate hydrolases"/>
    <property type="match status" value="1"/>
</dbReference>
<gene>
    <name evidence="6" type="ORF">ACFFIA_32495</name>
</gene>
<evidence type="ECO:0000259" key="5">
    <source>
        <dbReference type="PROSITE" id="PS50893"/>
    </source>
</evidence>
<keyword evidence="3" id="KW-0547">Nucleotide-binding</keyword>
<proteinExistence type="inferred from homology"/>
<keyword evidence="2" id="KW-0813">Transport</keyword>
<dbReference type="CDD" id="cd03257">
    <property type="entry name" value="ABC_NikE_OppD_transporters"/>
    <property type="match status" value="1"/>
</dbReference>
<reference evidence="6 7" key="1">
    <citation type="submission" date="2024-09" db="EMBL/GenBank/DDBJ databases">
        <authorList>
            <person name="Sun Q."/>
            <person name="Mori K."/>
        </authorList>
    </citation>
    <scope>NUCLEOTIDE SEQUENCE [LARGE SCALE GENOMIC DNA]</scope>
    <source>
        <strain evidence="6 7">TBRC 3947</strain>
    </source>
</reference>
<dbReference type="Pfam" id="PF00005">
    <property type="entry name" value="ABC_tran"/>
    <property type="match status" value="1"/>
</dbReference>
<name>A0ABV6MCA9_9ACTN</name>
<evidence type="ECO:0000256" key="2">
    <source>
        <dbReference type="ARBA" id="ARBA00022448"/>
    </source>
</evidence>
<dbReference type="PROSITE" id="PS00211">
    <property type="entry name" value="ABC_TRANSPORTER_1"/>
    <property type="match status" value="1"/>
</dbReference>
<dbReference type="Proteomes" id="UP001589867">
    <property type="component" value="Unassembled WGS sequence"/>
</dbReference>
<dbReference type="PANTHER" id="PTHR43776">
    <property type="entry name" value="TRANSPORT ATP-BINDING PROTEIN"/>
    <property type="match status" value="1"/>
</dbReference>
<dbReference type="InterPro" id="IPR017871">
    <property type="entry name" value="ABC_transporter-like_CS"/>
</dbReference>
<organism evidence="6 7">
    <name type="scientific">Phytohabitans kaempferiae</name>
    <dbReference type="NCBI Taxonomy" id="1620943"/>
    <lineage>
        <taxon>Bacteria</taxon>
        <taxon>Bacillati</taxon>
        <taxon>Actinomycetota</taxon>
        <taxon>Actinomycetes</taxon>
        <taxon>Micromonosporales</taxon>
        <taxon>Micromonosporaceae</taxon>
    </lineage>
</organism>
<dbReference type="SMART" id="SM00382">
    <property type="entry name" value="AAA"/>
    <property type="match status" value="1"/>
</dbReference>
<dbReference type="InterPro" id="IPR003593">
    <property type="entry name" value="AAA+_ATPase"/>
</dbReference>
<evidence type="ECO:0000256" key="1">
    <source>
        <dbReference type="ARBA" id="ARBA00005417"/>
    </source>
</evidence>
<dbReference type="InterPro" id="IPR013563">
    <property type="entry name" value="Oligopep_ABC_C"/>
</dbReference>
<dbReference type="NCBIfam" id="TIGR01727">
    <property type="entry name" value="oligo_HPY"/>
    <property type="match status" value="1"/>
</dbReference>
<accession>A0ABV6MCA9</accession>
<feature type="domain" description="ABC transporter" evidence="5">
    <location>
        <begin position="5"/>
        <end position="253"/>
    </location>
</feature>
<protein>
    <submittedName>
        <fullName evidence="6">ABC transporter ATP-binding protein</fullName>
    </submittedName>
</protein>
<evidence type="ECO:0000313" key="6">
    <source>
        <dbReference type="EMBL" id="MFC0532376.1"/>
    </source>
</evidence>
<evidence type="ECO:0000256" key="4">
    <source>
        <dbReference type="ARBA" id="ARBA00022840"/>
    </source>
</evidence>
<dbReference type="InterPro" id="IPR050319">
    <property type="entry name" value="ABC_transp_ATP-bind"/>
</dbReference>
<evidence type="ECO:0000256" key="3">
    <source>
        <dbReference type="ARBA" id="ARBA00022741"/>
    </source>
</evidence>
<dbReference type="RefSeq" id="WP_377258306.1">
    <property type="nucleotide sequence ID" value="NZ_JBHLUH010000070.1"/>
</dbReference>
<dbReference type="InterPro" id="IPR003439">
    <property type="entry name" value="ABC_transporter-like_ATP-bd"/>
</dbReference>
<comment type="caution">
    <text evidence="6">The sequence shown here is derived from an EMBL/GenBank/DDBJ whole genome shotgun (WGS) entry which is preliminary data.</text>
</comment>
<keyword evidence="4 6" id="KW-0067">ATP-binding</keyword>
<sequence length="335" mass="36675">MSELLRCEDLTVHYPVRAGLGRRERSVVRAVDGVSLRLDAGRTTALVGESGCGKSSLARALLQLERHSRGTVLLDGRPVGAGVGIAEFRRSVQVVFQDPYASLDPRMSVGRSIEEPLRAFHLGDAAARRRRVSEVLERVGLRASDARRYPHEFSGGQRQRIAIARALAPNPRLVVCDEAVSALDVSVQAQIVALLREVQAESGLAYLFVSHDLGIVRQVADTVAVMYLGRIVEHNGVEELYTSPRHPYTEALLSAVPVADPDVERSRERIILAGQIPSPARPPAGCRFHTRCPRLQPRCETEPPDPLPLPPSGTIACHFPLEPVTHKHTEEPHDG</sequence>
<dbReference type="InterPro" id="IPR027417">
    <property type="entry name" value="P-loop_NTPase"/>
</dbReference>
<comment type="similarity">
    <text evidence="1">Belongs to the ABC transporter superfamily.</text>
</comment>
<dbReference type="EMBL" id="JBHLUH010000070">
    <property type="protein sequence ID" value="MFC0532376.1"/>
    <property type="molecule type" value="Genomic_DNA"/>
</dbReference>
<dbReference type="SUPFAM" id="SSF52540">
    <property type="entry name" value="P-loop containing nucleoside triphosphate hydrolases"/>
    <property type="match status" value="1"/>
</dbReference>
<dbReference type="PANTHER" id="PTHR43776:SF7">
    <property type="entry name" value="D,D-DIPEPTIDE TRANSPORT ATP-BINDING PROTEIN DDPF-RELATED"/>
    <property type="match status" value="1"/>
</dbReference>
<dbReference type="PROSITE" id="PS50893">
    <property type="entry name" value="ABC_TRANSPORTER_2"/>
    <property type="match status" value="1"/>
</dbReference>